<dbReference type="GeneID" id="28939097"/>
<evidence type="ECO:0000313" key="1">
    <source>
        <dbReference type="EMBL" id="KTW32486.1"/>
    </source>
</evidence>
<dbReference type="PANTHER" id="PTHR18901:SF38">
    <property type="entry name" value="PSEUDOURIDINE-5'-PHOSPHATASE"/>
    <property type="match status" value="1"/>
</dbReference>
<dbReference type="GO" id="GO:0008253">
    <property type="term" value="F:5'-nucleotidase activity"/>
    <property type="evidence" value="ECO:0007669"/>
    <property type="project" value="EnsemblFungi"/>
</dbReference>
<gene>
    <name evidence="1" type="ORF">T551_00576</name>
</gene>
<dbReference type="RefSeq" id="XP_018231178.1">
    <property type="nucleotide sequence ID" value="XM_018372842.1"/>
</dbReference>
<sequence>MNSTEKFPQIKACLLIDSEQLYTEITNELLARYNKPSLSIETKIKMMGIPGLEATKILIEWSGIEVSAEQLYMEASDLQKIKFPGVKEMPGCQKLLNYLKNKKITVALATSSSIRSFKLKTDHLGHIFSHFNGRIIRGDDPRIPEGRGKPAPDIYILSLKVINEERKSKNLDPLTPQECLVFGSSSMKSSIQVSNLFLEDSIAGVKAGRSAGMRVVWVPEPVVLEYYKEEKNDIIGPNNEILFSLEDFEPRRYGL</sequence>
<dbReference type="InterPro" id="IPR036412">
    <property type="entry name" value="HAD-like_sf"/>
</dbReference>
<dbReference type="PANTHER" id="PTHR18901">
    <property type="entry name" value="2-DEOXYGLUCOSE-6-PHOSPHATE PHOSPHATASE 2"/>
    <property type="match status" value="1"/>
</dbReference>
<dbReference type="InterPro" id="IPR023214">
    <property type="entry name" value="HAD_sf"/>
</dbReference>
<evidence type="ECO:0008006" key="3">
    <source>
        <dbReference type="Google" id="ProtNLM"/>
    </source>
</evidence>
<evidence type="ECO:0000313" key="2">
    <source>
        <dbReference type="Proteomes" id="UP000053447"/>
    </source>
</evidence>
<dbReference type="Gene3D" id="1.10.150.240">
    <property type="entry name" value="Putative phosphatase, domain 2"/>
    <property type="match status" value="1"/>
</dbReference>
<dbReference type="InterPro" id="IPR023198">
    <property type="entry name" value="PGP-like_dom2"/>
</dbReference>
<name>A0A0W4ZVT6_PNEJ7</name>
<reference evidence="2" key="1">
    <citation type="journal article" date="2016" name="Nat. Commun.">
        <title>Genome analysis of three Pneumocystis species reveals adaptation mechanisms to life exclusively in mammalian hosts.</title>
        <authorList>
            <person name="Ma L."/>
            <person name="Chen Z."/>
            <person name="Huang D.W."/>
            <person name="Kutty G."/>
            <person name="Ishihara M."/>
            <person name="Wang H."/>
            <person name="Abouelleil A."/>
            <person name="Bishop L."/>
            <person name="Davey E."/>
            <person name="Deng R."/>
            <person name="Deng X."/>
            <person name="Fan L."/>
            <person name="Fantoni G."/>
            <person name="Fitzgerald M."/>
            <person name="Gogineni E."/>
            <person name="Goldberg J.M."/>
            <person name="Handley G."/>
            <person name="Hu X."/>
            <person name="Huber C."/>
            <person name="Jiao X."/>
            <person name="Jones K."/>
            <person name="Levin J.Z."/>
            <person name="Liu Y."/>
            <person name="Macdonald P."/>
            <person name="Melnikov A."/>
            <person name="Raley C."/>
            <person name="Sassi M."/>
            <person name="Sherman B.T."/>
            <person name="Song X."/>
            <person name="Sykes S."/>
            <person name="Tran B."/>
            <person name="Walsh L."/>
            <person name="Xia Y."/>
            <person name="Yang J."/>
            <person name="Young S."/>
            <person name="Zeng Q."/>
            <person name="Zheng X."/>
            <person name="Stephens R."/>
            <person name="Nusbaum C."/>
            <person name="Birren B.W."/>
            <person name="Azadi P."/>
            <person name="Lempicki R.A."/>
            <person name="Cuomo C.A."/>
            <person name="Kovacs J.A."/>
        </authorList>
    </citation>
    <scope>NUCLEOTIDE SEQUENCE [LARGE SCALE GENOMIC DNA]</scope>
    <source>
        <strain evidence="2">RU7</strain>
    </source>
</reference>
<proteinExistence type="predicted"/>
<dbReference type="eggNOG" id="KOG2914">
    <property type="taxonomic scope" value="Eukaryota"/>
</dbReference>
<dbReference type="Gene3D" id="3.40.50.1000">
    <property type="entry name" value="HAD superfamily/HAD-like"/>
    <property type="match status" value="1"/>
</dbReference>
<dbReference type="FunFam" id="1.10.150.240:FF:000001">
    <property type="entry name" value="Haloacid dehalogenase-like hydrolase domain"/>
    <property type="match status" value="1"/>
</dbReference>
<dbReference type="Pfam" id="PF13419">
    <property type="entry name" value="HAD_2"/>
    <property type="match status" value="1"/>
</dbReference>
<dbReference type="GO" id="GO:1990738">
    <property type="term" value="F:pseudouridine 5'-phosphatase activity"/>
    <property type="evidence" value="ECO:0007669"/>
    <property type="project" value="EnsemblFungi"/>
</dbReference>
<organism evidence="1 2">
    <name type="scientific">Pneumocystis jirovecii (strain RU7)</name>
    <name type="common">Human pneumocystis pneumonia agent</name>
    <dbReference type="NCBI Taxonomy" id="1408657"/>
    <lineage>
        <taxon>Eukaryota</taxon>
        <taxon>Fungi</taxon>
        <taxon>Dikarya</taxon>
        <taxon>Ascomycota</taxon>
        <taxon>Taphrinomycotina</taxon>
        <taxon>Pneumocystomycetes</taxon>
        <taxon>Pneumocystaceae</taxon>
        <taxon>Pneumocystis</taxon>
    </lineage>
</organism>
<keyword evidence="2" id="KW-1185">Reference proteome</keyword>
<dbReference type="VEuPathDB" id="FungiDB:T551_00576"/>
<accession>A0A0W4ZVT6</accession>
<dbReference type="AlphaFoldDB" id="A0A0W4ZVT6"/>
<protein>
    <recommendedName>
        <fullName evidence="3">HAD hydrolase, family IA</fullName>
    </recommendedName>
</protein>
<dbReference type="STRING" id="1408657.A0A0W4ZVT6"/>
<dbReference type="InterPro" id="IPR041492">
    <property type="entry name" value="HAD_2"/>
</dbReference>
<dbReference type="OrthoDB" id="40579at2759"/>
<dbReference type="SUPFAM" id="SSF56784">
    <property type="entry name" value="HAD-like"/>
    <property type="match status" value="1"/>
</dbReference>
<dbReference type="Proteomes" id="UP000053447">
    <property type="component" value="Unassembled WGS sequence"/>
</dbReference>
<dbReference type="EMBL" id="LFWA01000002">
    <property type="protein sequence ID" value="KTW32486.1"/>
    <property type="molecule type" value="Genomic_DNA"/>
</dbReference>
<comment type="caution">
    <text evidence="1">The sequence shown here is derived from an EMBL/GenBank/DDBJ whole genome shotgun (WGS) entry which is preliminary data.</text>
</comment>